<dbReference type="InterPro" id="IPR036236">
    <property type="entry name" value="Znf_C2H2_sf"/>
</dbReference>
<comment type="caution">
    <text evidence="15">The sequence shown here is derived from an EMBL/GenBank/DDBJ whole genome shotgun (WGS) entry which is preliminary data.</text>
</comment>
<dbReference type="InterPro" id="IPR050457">
    <property type="entry name" value="ZnFinger_BTB_dom_contain"/>
</dbReference>
<evidence type="ECO:0008006" key="17">
    <source>
        <dbReference type="Google" id="ProtNLM"/>
    </source>
</evidence>
<feature type="domain" description="C2H2-type" evidence="14">
    <location>
        <begin position="279"/>
        <end position="301"/>
    </location>
</feature>
<evidence type="ECO:0000256" key="12">
    <source>
        <dbReference type="SAM" id="MobiDB-lite"/>
    </source>
</evidence>
<comment type="subcellular location">
    <subcellularLocation>
        <location evidence="2">Nucleus</location>
    </subcellularLocation>
</comment>
<dbReference type="PANTHER" id="PTHR46105">
    <property type="entry name" value="AGAP004733-PA"/>
    <property type="match status" value="1"/>
</dbReference>
<gene>
    <name evidence="15" type="ORF">DNTS_001877</name>
</gene>
<evidence type="ECO:0000256" key="7">
    <source>
        <dbReference type="ARBA" id="ARBA00023015"/>
    </source>
</evidence>
<proteinExistence type="predicted"/>
<evidence type="ECO:0000256" key="1">
    <source>
        <dbReference type="ARBA" id="ARBA00003767"/>
    </source>
</evidence>
<dbReference type="Pfam" id="PF00096">
    <property type="entry name" value="zf-C2H2"/>
    <property type="match status" value="4"/>
</dbReference>
<dbReference type="FunFam" id="3.30.160.60:FF:000065">
    <property type="entry name" value="B-cell CLL/lymphoma 6, member B"/>
    <property type="match status" value="1"/>
</dbReference>
<dbReference type="PANTHER" id="PTHR46105:SF29">
    <property type="entry name" value="ZINC FINGER AND BTB DOMAIN CONTAINING 12"/>
    <property type="match status" value="1"/>
</dbReference>
<feature type="domain" description="C2H2-type" evidence="14">
    <location>
        <begin position="304"/>
        <end position="331"/>
    </location>
</feature>
<keyword evidence="16" id="KW-1185">Reference proteome</keyword>
<evidence type="ECO:0000256" key="9">
    <source>
        <dbReference type="ARBA" id="ARBA00023163"/>
    </source>
</evidence>
<dbReference type="GO" id="GO:0000981">
    <property type="term" value="F:DNA-binding transcription factor activity, RNA polymerase II-specific"/>
    <property type="evidence" value="ECO:0007669"/>
    <property type="project" value="TreeGrafter"/>
</dbReference>
<organism evidence="15 16">
    <name type="scientific">Danionella cerebrum</name>
    <dbReference type="NCBI Taxonomy" id="2873325"/>
    <lineage>
        <taxon>Eukaryota</taxon>
        <taxon>Metazoa</taxon>
        <taxon>Chordata</taxon>
        <taxon>Craniata</taxon>
        <taxon>Vertebrata</taxon>
        <taxon>Euteleostomi</taxon>
        <taxon>Actinopterygii</taxon>
        <taxon>Neopterygii</taxon>
        <taxon>Teleostei</taxon>
        <taxon>Ostariophysi</taxon>
        <taxon>Cypriniformes</taxon>
        <taxon>Danionidae</taxon>
        <taxon>Danioninae</taxon>
        <taxon>Danionella</taxon>
    </lineage>
</organism>
<dbReference type="Pfam" id="PF00651">
    <property type="entry name" value="BTB"/>
    <property type="match status" value="1"/>
</dbReference>
<keyword evidence="3" id="KW-0479">Metal-binding</keyword>
<dbReference type="GO" id="GO:0008270">
    <property type="term" value="F:zinc ion binding"/>
    <property type="evidence" value="ECO:0007669"/>
    <property type="project" value="UniProtKB-KW"/>
</dbReference>
<feature type="region of interest" description="Disordered" evidence="12">
    <location>
        <begin position="158"/>
        <end position="197"/>
    </location>
</feature>
<dbReference type="InterPro" id="IPR011333">
    <property type="entry name" value="SKP1/BTB/POZ_sf"/>
</dbReference>
<dbReference type="PROSITE" id="PS50097">
    <property type="entry name" value="BTB"/>
    <property type="match status" value="1"/>
</dbReference>
<evidence type="ECO:0000313" key="15">
    <source>
        <dbReference type="EMBL" id="TRY94621.1"/>
    </source>
</evidence>
<dbReference type="PROSITE" id="PS00028">
    <property type="entry name" value="ZINC_FINGER_C2H2_1"/>
    <property type="match status" value="3"/>
</dbReference>
<feature type="compositionally biased region" description="Polar residues" evidence="12">
    <location>
        <begin position="219"/>
        <end position="235"/>
    </location>
</feature>
<sequence length="400" mass="45349">MAQDGVILQFNFPTFGDSMLQKMDMLRRDQRFCDVVVRINELEVPGHKVVFAAGSPFLRDQFILQDSHEVQISTQQEAEVGQRLLLSCYTGTLQFPELELVHYLTVASFLQMSHVVEQCTQALNKFIKPHESALSQHPSDLNTKQSHPVVETVCVEDDELDSDGDDDFEDDVIIQPKSPPSPMFQNPQNSTREESPINVVKVESIDKHMSENLKRPSPRLSSPEPQHSLINSTVETRPPETVIDPTAEYSLSPPGPSTSGKGNPWACSRNGDKVMQWYHQCPKCARVFRQIENYANHLKMHKLFMCLLCGKVFTQKGNLHRHMRVHAGIKPFQCKICGKTFTQKCSLLDHLNLHSGDKPHRCNYCDMVFAHKPVLRKHLKQIHGKNSFDNATEGSLLEGL</sequence>
<evidence type="ECO:0000256" key="5">
    <source>
        <dbReference type="ARBA" id="ARBA00022771"/>
    </source>
</evidence>
<reference evidence="15 16" key="1">
    <citation type="journal article" date="2019" name="Sci. Data">
        <title>Hybrid genome assembly and annotation of Danionella translucida.</title>
        <authorList>
            <person name="Kadobianskyi M."/>
            <person name="Schulze L."/>
            <person name="Schuelke M."/>
            <person name="Judkewitz B."/>
        </authorList>
    </citation>
    <scope>NUCLEOTIDE SEQUENCE [LARGE SCALE GENOMIC DNA]</scope>
    <source>
        <strain evidence="15 16">Bolton</strain>
    </source>
</reference>
<dbReference type="Gene3D" id="3.30.160.60">
    <property type="entry name" value="Classic Zinc Finger"/>
    <property type="match status" value="3"/>
</dbReference>
<name>A0A553QXC6_9TELE</name>
<dbReference type="SMART" id="SM00355">
    <property type="entry name" value="ZnF_C2H2"/>
    <property type="match status" value="4"/>
</dbReference>
<keyword evidence="7" id="KW-0805">Transcription regulation</keyword>
<keyword evidence="5 11" id="KW-0863">Zinc-finger</keyword>
<dbReference type="PROSITE" id="PS50157">
    <property type="entry name" value="ZINC_FINGER_C2H2_2"/>
    <property type="match status" value="4"/>
</dbReference>
<keyword evidence="10" id="KW-0539">Nucleus</keyword>
<evidence type="ECO:0000256" key="3">
    <source>
        <dbReference type="ARBA" id="ARBA00022723"/>
    </source>
</evidence>
<keyword evidence="8" id="KW-0238">DNA-binding</keyword>
<evidence type="ECO:0000256" key="6">
    <source>
        <dbReference type="ARBA" id="ARBA00022833"/>
    </source>
</evidence>
<evidence type="ECO:0000256" key="8">
    <source>
        <dbReference type="ARBA" id="ARBA00023125"/>
    </source>
</evidence>
<dbReference type="Proteomes" id="UP000316079">
    <property type="component" value="Unassembled WGS sequence"/>
</dbReference>
<dbReference type="STRING" id="623744.A0A553QXC6"/>
<accession>A0A553QXC6</accession>
<dbReference type="FunFam" id="3.30.160.60:FF:000161">
    <property type="entry name" value="Zinc finger protein 366"/>
    <property type="match status" value="1"/>
</dbReference>
<evidence type="ECO:0000313" key="16">
    <source>
        <dbReference type="Proteomes" id="UP000316079"/>
    </source>
</evidence>
<keyword evidence="9" id="KW-0804">Transcription</keyword>
<protein>
    <recommendedName>
        <fullName evidence="17">Zinc finger and BTB domain-containing protein 26</fullName>
    </recommendedName>
</protein>
<comment type="function">
    <text evidence="1">May be involved in transcriptional regulation.</text>
</comment>
<evidence type="ECO:0000256" key="10">
    <source>
        <dbReference type="ARBA" id="ARBA00023242"/>
    </source>
</evidence>
<evidence type="ECO:0000259" key="13">
    <source>
        <dbReference type="PROSITE" id="PS50097"/>
    </source>
</evidence>
<feature type="region of interest" description="Disordered" evidence="12">
    <location>
        <begin position="209"/>
        <end position="263"/>
    </location>
</feature>
<dbReference type="Gene3D" id="3.30.710.10">
    <property type="entry name" value="Potassium Channel Kv1.1, Chain A"/>
    <property type="match status" value="1"/>
</dbReference>
<dbReference type="SUPFAM" id="SSF54695">
    <property type="entry name" value="POZ domain"/>
    <property type="match status" value="1"/>
</dbReference>
<evidence type="ECO:0000256" key="11">
    <source>
        <dbReference type="PROSITE-ProRule" id="PRU00042"/>
    </source>
</evidence>
<feature type="domain" description="C2H2-type" evidence="14">
    <location>
        <begin position="332"/>
        <end position="359"/>
    </location>
</feature>
<evidence type="ECO:0000256" key="4">
    <source>
        <dbReference type="ARBA" id="ARBA00022737"/>
    </source>
</evidence>
<feature type="compositionally biased region" description="Acidic residues" evidence="12">
    <location>
        <begin position="158"/>
        <end position="172"/>
    </location>
</feature>
<dbReference type="InterPro" id="IPR000210">
    <property type="entry name" value="BTB/POZ_dom"/>
</dbReference>
<dbReference type="SUPFAM" id="SSF57667">
    <property type="entry name" value="beta-beta-alpha zinc fingers"/>
    <property type="match status" value="2"/>
</dbReference>
<dbReference type="EMBL" id="SRMA01025431">
    <property type="protein sequence ID" value="TRY94621.1"/>
    <property type="molecule type" value="Genomic_DNA"/>
</dbReference>
<feature type="domain" description="BTB" evidence="13">
    <location>
        <begin position="33"/>
        <end position="97"/>
    </location>
</feature>
<dbReference type="FunFam" id="3.30.160.60:FF:000333">
    <property type="entry name" value="Zinc finger and BTB domain-containing protein 26"/>
    <property type="match status" value="1"/>
</dbReference>
<dbReference type="SMART" id="SM00225">
    <property type="entry name" value="BTB"/>
    <property type="match status" value="1"/>
</dbReference>
<evidence type="ECO:0000256" key="2">
    <source>
        <dbReference type="ARBA" id="ARBA00004123"/>
    </source>
</evidence>
<dbReference type="AlphaFoldDB" id="A0A553QXC6"/>
<feature type="domain" description="C2H2-type" evidence="14">
    <location>
        <begin position="360"/>
        <end position="383"/>
    </location>
</feature>
<keyword evidence="6" id="KW-0862">Zinc</keyword>
<dbReference type="GO" id="GO:0000978">
    <property type="term" value="F:RNA polymerase II cis-regulatory region sequence-specific DNA binding"/>
    <property type="evidence" value="ECO:0007669"/>
    <property type="project" value="TreeGrafter"/>
</dbReference>
<dbReference type="OrthoDB" id="1405595at2759"/>
<keyword evidence="4" id="KW-0677">Repeat</keyword>
<evidence type="ECO:0000259" key="14">
    <source>
        <dbReference type="PROSITE" id="PS50157"/>
    </source>
</evidence>
<dbReference type="InterPro" id="IPR013087">
    <property type="entry name" value="Znf_C2H2_type"/>
</dbReference>